<sequence>MDSFGTVAWILRPTAQTAMARTHNRDDGNEQNLTDDFSSHRRLRDEPPTAAAAGLMEYEEEENGTGKLVHIVEAHLDGLGLRGTRPGAGPLPDTDHGEEVVNDFTAVVVVTGFRFFGWRPPSAASRLSQLKRQTICCHACAIQLQRAARARLTPLNPPPPVTRALFSCKGLRVRV</sequence>
<protein>
    <submittedName>
        <fullName evidence="2">Uncharacterized protein</fullName>
    </submittedName>
</protein>
<proteinExistence type="predicted"/>
<organism evidence="2 3">
    <name type="scientific">Heterodera trifolii</name>
    <dbReference type="NCBI Taxonomy" id="157864"/>
    <lineage>
        <taxon>Eukaryota</taxon>
        <taxon>Metazoa</taxon>
        <taxon>Ecdysozoa</taxon>
        <taxon>Nematoda</taxon>
        <taxon>Chromadorea</taxon>
        <taxon>Rhabditida</taxon>
        <taxon>Tylenchina</taxon>
        <taxon>Tylenchomorpha</taxon>
        <taxon>Tylenchoidea</taxon>
        <taxon>Heteroderidae</taxon>
        <taxon>Heteroderinae</taxon>
        <taxon>Heterodera</taxon>
    </lineage>
</organism>
<dbReference type="EMBL" id="JBICBT010000103">
    <property type="protein sequence ID" value="KAL3123347.1"/>
    <property type="molecule type" value="Genomic_DNA"/>
</dbReference>
<dbReference type="Proteomes" id="UP001620626">
    <property type="component" value="Unassembled WGS sequence"/>
</dbReference>
<comment type="caution">
    <text evidence="2">The sequence shown here is derived from an EMBL/GenBank/DDBJ whole genome shotgun (WGS) entry which is preliminary data.</text>
</comment>
<gene>
    <name evidence="2" type="ORF">niasHT_009490</name>
</gene>
<reference evidence="2 3" key="1">
    <citation type="submission" date="2024-10" db="EMBL/GenBank/DDBJ databases">
        <authorList>
            <person name="Kim D."/>
        </authorList>
    </citation>
    <scope>NUCLEOTIDE SEQUENCE [LARGE SCALE GENOMIC DNA]</scope>
    <source>
        <strain evidence="2">BH-2024</strain>
    </source>
</reference>
<name>A0ABD2M765_9BILA</name>
<dbReference type="AlphaFoldDB" id="A0ABD2M765"/>
<accession>A0ABD2M765</accession>
<evidence type="ECO:0000256" key="1">
    <source>
        <dbReference type="SAM" id="MobiDB-lite"/>
    </source>
</evidence>
<keyword evidence="3" id="KW-1185">Reference proteome</keyword>
<evidence type="ECO:0000313" key="2">
    <source>
        <dbReference type="EMBL" id="KAL3123347.1"/>
    </source>
</evidence>
<feature type="region of interest" description="Disordered" evidence="1">
    <location>
        <begin position="20"/>
        <end position="45"/>
    </location>
</feature>
<evidence type="ECO:0000313" key="3">
    <source>
        <dbReference type="Proteomes" id="UP001620626"/>
    </source>
</evidence>